<evidence type="ECO:0000313" key="1">
    <source>
        <dbReference type="EMBL" id="KAK2948486.1"/>
    </source>
</evidence>
<accession>A0ABQ9X867</accession>
<gene>
    <name evidence="1" type="ORF">BLNAU_16555</name>
</gene>
<sequence>MDNTMRVADSADLSSPLIVTTSVPFTLISFKAEPATLHTSPSSSQPNCVLVSVKEEAECRLTLLTVIADLSVSSFKLISADKGTVVIRSCSIEGRGGSGMNSEDGSICGWSSGLIELFESDTELNGGD</sequence>
<comment type="caution">
    <text evidence="1">The sequence shown here is derived from an EMBL/GenBank/DDBJ whole genome shotgun (WGS) entry which is preliminary data.</text>
</comment>
<protein>
    <submittedName>
        <fullName evidence="1">Uncharacterized protein</fullName>
    </submittedName>
</protein>
<dbReference type="Proteomes" id="UP001281761">
    <property type="component" value="Unassembled WGS sequence"/>
</dbReference>
<dbReference type="EMBL" id="JARBJD010000175">
    <property type="protein sequence ID" value="KAK2948486.1"/>
    <property type="molecule type" value="Genomic_DNA"/>
</dbReference>
<evidence type="ECO:0000313" key="2">
    <source>
        <dbReference type="Proteomes" id="UP001281761"/>
    </source>
</evidence>
<reference evidence="1 2" key="1">
    <citation type="journal article" date="2022" name="bioRxiv">
        <title>Genomics of Preaxostyla Flagellates Illuminates Evolutionary Transitions and the Path Towards Mitochondrial Loss.</title>
        <authorList>
            <person name="Novak L.V.F."/>
            <person name="Treitli S.C."/>
            <person name="Pyrih J."/>
            <person name="Halakuc P."/>
            <person name="Pipaliya S.V."/>
            <person name="Vacek V."/>
            <person name="Brzon O."/>
            <person name="Soukal P."/>
            <person name="Eme L."/>
            <person name="Dacks J.B."/>
            <person name="Karnkowska A."/>
            <person name="Elias M."/>
            <person name="Hampl V."/>
        </authorList>
    </citation>
    <scope>NUCLEOTIDE SEQUENCE [LARGE SCALE GENOMIC DNA]</scope>
    <source>
        <strain evidence="1">NAU3</strain>
        <tissue evidence="1">Gut</tissue>
    </source>
</reference>
<name>A0ABQ9X867_9EUKA</name>
<keyword evidence="2" id="KW-1185">Reference proteome</keyword>
<proteinExistence type="predicted"/>
<organism evidence="1 2">
    <name type="scientific">Blattamonas nauphoetae</name>
    <dbReference type="NCBI Taxonomy" id="2049346"/>
    <lineage>
        <taxon>Eukaryota</taxon>
        <taxon>Metamonada</taxon>
        <taxon>Preaxostyla</taxon>
        <taxon>Oxymonadida</taxon>
        <taxon>Blattamonas</taxon>
    </lineage>
</organism>